<accession>A0A0G0CJR2</accession>
<name>A0A0G0CJR2_9BACT</name>
<dbReference type="InterPro" id="IPR013783">
    <property type="entry name" value="Ig-like_fold"/>
</dbReference>
<dbReference type="GO" id="GO:0016020">
    <property type="term" value="C:membrane"/>
    <property type="evidence" value="ECO:0007669"/>
    <property type="project" value="InterPro"/>
</dbReference>
<evidence type="ECO:0000313" key="1">
    <source>
        <dbReference type="EMBL" id="KKP43662.1"/>
    </source>
</evidence>
<organism evidence="1 2">
    <name type="scientific">candidate division WS6 bacterium GW2011_GWC1_33_20</name>
    <dbReference type="NCBI Taxonomy" id="1619089"/>
    <lineage>
        <taxon>Bacteria</taxon>
        <taxon>Candidatus Dojkabacteria</taxon>
    </lineage>
</organism>
<dbReference type="Gene3D" id="2.60.40.10">
    <property type="entry name" value="Immunoglobulins"/>
    <property type="match status" value="1"/>
</dbReference>
<dbReference type="InterPro" id="IPR015919">
    <property type="entry name" value="Cadherin-like_sf"/>
</dbReference>
<protein>
    <submittedName>
        <fullName evidence="1">Uncharacterized protein</fullName>
    </submittedName>
</protein>
<dbReference type="GO" id="GO:0005509">
    <property type="term" value="F:calcium ion binding"/>
    <property type="evidence" value="ECO:0007669"/>
    <property type="project" value="InterPro"/>
</dbReference>
<evidence type="ECO:0000313" key="2">
    <source>
        <dbReference type="Proteomes" id="UP000034302"/>
    </source>
</evidence>
<gene>
    <name evidence="1" type="ORF">UR34_C0012G0014</name>
</gene>
<comment type="caution">
    <text evidence="1">The sequence shown here is derived from an EMBL/GenBank/DDBJ whole genome shotgun (WGS) entry which is preliminary data.</text>
</comment>
<dbReference type="EMBL" id="LBOV01000012">
    <property type="protein sequence ID" value="KKP43662.1"/>
    <property type="molecule type" value="Genomic_DNA"/>
</dbReference>
<reference evidence="1 2" key="1">
    <citation type="journal article" date="2015" name="Nature">
        <title>rRNA introns, odd ribosomes, and small enigmatic genomes across a large radiation of phyla.</title>
        <authorList>
            <person name="Brown C.T."/>
            <person name="Hug L.A."/>
            <person name="Thomas B.C."/>
            <person name="Sharon I."/>
            <person name="Castelle C.J."/>
            <person name="Singh A."/>
            <person name="Wilkins M.J."/>
            <person name="Williams K.H."/>
            <person name="Banfield J.F."/>
        </authorList>
    </citation>
    <scope>NUCLEOTIDE SEQUENCE [LARGE SCALE GENOMIC DNA]</scope>
</reference>
<dbReference type="Proteomes" id="UP000034302">
    <property type="component" value="Unassembled WGS sequence"/>
</dbReference>
<dbReference type="SUPFAM" id="SSF49313">
    <property type="entry name" value="Cadherin-like"/>
    <property type="match status" value="1"/>
</dbReference>
<proteinExistence type="predicted"/>
<dbReference type="AlphaFoldDB" id="A0A0G0CJR2"/>
<sequence>MISNVAYVGKEYIFVPRIVGGNTENLSVSIQEGPSWMAVDENGFVVGIPTIQDIGTYRVILTVSDGTLSSDLVDYVIVE</sequence>